<keyword evidence="3 7" id="KW-0808">Transferase</keyword>
<dbReference type="Gene3D" id="3.40.50.12230">
    <property type="match status" value="1"/>
</dbReference>
<dbReference type="InterPro" id="IPR005793">
    <property type="entry name" value="Formyl_trans_C"/>
</dbReference>
<accession>A0A645AUG1</accession>
<evidence type="ECO:0000256" key="1">
    <source>
        <dbReference type="ARBA" id="ARBA00010699"/>
    </source>
</evidence>
<organism evidence="7">
    <name type="scientific">bioreactor metagenome</name>
    <dbReference type="NCBI Taxonomy" id="1076179"/>
    <lineage>
        <taxon>unclassified sequences</taxon>
        <taxon>metagenomes</taxon>
        <taxon>ecological metagenomes</taxon>
    </lineage>
</organism>
<dbReference type="InterPro" id="IPR044135">
    <property type="entry name" value="Met-tRNA-FMT_C"/>
</dbReference>
<dbReference type="InterPro" id="IPR002376">
    <property type="entry name" value="Formyl_transf_N"/>
</dbReference>
<dbReference type="SUPFAM" id="SSF53328">
    <property type="entry name" value="Formyltransferase"/>
    <property type="match status" value="1"/>
</dbReference>
<dbReference type="GO" id="GO:0004479">
    <property type="term" value="F:methionyl-tRNA formyltransferase activity"/>
    <property type="evidence" value="ECO:0007669"/>
    <property type="project" value="UniProtKB-EC"/>
</dbReference>
<dbReference type="InterPro" id="IPR041711">
    <property type="entry name" value="Met-tRNA-FMT_N"/>
</dbReference>
<dbReference type="InterPro" id="IPR011034">
    <property type="entry name" value="Formyl_transferase-like_C_sf"/>
</dbReference>
<dbReference type="InterPro" id="IPR036477">
    <property type="entry name" value="Formyl_transf_N_sf"/>
</dbReference>
<dbReference type="Pfam" id="PF00551">
    <property type="entry name" value="Formyl_trans_N"/>
    <property type="match status" value="1"/>
</dbReference>
<dbReference type="SUPFAM" id="SSF50486">
    <property type="entry name" value="FMT C-terminal domain-like"/>
    <property type="match status" value="1"/>
</dbReference>
<evidence type="ECO:0000259" key="5">
    <source>
        <dbReference type="Pfam" id="PF00551"/>
    </source>
</evidence>
<dbReference type="AlphaFoldDB" id="A0A645AUG1"/>
<evidence type="ECO:0000313" key="7">
    <source>
        <dbReference type="EMBL" id="MPM56737.1"/>
    </source>
</evidence>
<protein>
    <recommendedName>
        <fullName evidence="2">methionyl-tRNA formyltransferase</fullName>
        <ecNumber evidence="2">2.1.2.9</ecNumber>
    </recommendedName>
</protein>
<comment type="caution">
    <text evidence="7">The sequence shown here is derived from an EMBL/GenBank/DDBJ whole genome shotgun (WGS) entry which is preliminary data.</text>
</comment>
<dbReference type="CDD" id="cd08646">
    <property type="entry name" value="FMT_core_Met-tRNA-FMT_N"/>
    <property type="match status" value="1"/>
</dbReference>
<evidence type="ECO:0000259" key="6">
    <source>
        <dbReference type="Pfam" id="PF02911"/>
    </source>
</evidence>
<reference evidence="7" key="1">
    <citation type="submission" date="2019-08" db="EMBL/GenBank/DDBJ databases">
        <authorList>
            <person name="Kucharzyk K."/>
            <person name="Murdoch R.W."/>
            <person name="Higgins S."/>
            <person name="Loffler F."/>
        </authorList>
    </citation>
    <scope>NUCLEOTIDE SEQUENCE</scope>
</reference>
<dbReference type="PANTHER" id="PTHR11138">
    <property type="entry name" value="METHIONYL-TRNA FORMYLTRANSFERASE"/>
    <property type="match status" value="1"/>
</dbReference>
<evidence type="ECO:0000256" key="3">
    <source>
        <dbReference type="ARBA" id="ARBA00022679"/>
    </source>
</evidence>
<feature type="domain" description="Formyl transferase C-terminal" evidence="6">
    <location>
        <begin position="205"/>
        <end position="302"/>
    </location>
</feature>
<proteinExistence type="inferred from homology"/>
<dbReference type="InterPro" id="IPR005794">
    <property type="entry name" value="Fmt"/>
</dbReference>
<dbReference type="GO" id="GO:0005829">
    <property type="term" value="C:cytosol"/>
    <property type="evidence" value="ECO:0007669"/>
    <property type="project" value="TreeGrafter"/>
</dbReference>
<evidence type="ECO:0000256" key="4">
    <source>
        <dbReference type="ARBA" id="ARBA00022917"/>
    </source>
</evidence>
<dbReference type="InterPro" id="IPR001555">
    <property type="entry name" value="GART_AS"/>
</dbReference>
<name>A0A645AUG1_9ZZZZ</name>
<dbReference type="EC" id="2.1.2.9" evidence="2"/>
<dbReference type="HAMAP" id="MF_00182">
    <property type="entry name" value="Formyl_trans"/>
    <property type="match status" value="1"/>
</dbReference>
<gene>
    <name evidence="7" type="primary">fmt_34</name>
    <name evidence="7" type="ORF">SDC9_103551</name>
</gene>
<dbReference type="EMBL" id="VSSQ01015905">
    <property type="protein sequence ID" value="MPM56737.1"/>
    <property type="molecule type" value="Genomic_DNA"/>
</dbReference>
<comment type="similarity">
    <text evidence="1">Belongs to the Fmt family.</text>
</comment>
<dbReference type="NCBIfam" id="TIGR00460">
    <property type="entry name" value="fmt"/>
    <property type="match status" value="1"/>
</dbReference>
<dbReference type="PANTHER" id="PTHR11138:SF5">
    <property type="entry name" value="METHIONYL-TRNA FORMYLTRANSFERASE, MITOCHONDRIAL"/>
    <property type="match status" value="1"/>
</dbReference>
<dbReference type="PROSITE" id="PS00373">
    <property type="entry name" value="GART"/>
    <property type="match status" value="1"/>
</dbReference>
<dbReference type="CDD" id="cd08704">
    <property type="entry name" value="Met_tRNA_FMT_C"/>
    <property type="match status" value="1"/>
</dbReference>
<dbReference type="Pfam" id="PF02911">
    <property type="entry name" value="Formyl_trans_C"/>
    <property type="match status" value="1"/>
</dbReference>
<keyword evidence="4" id="KW-0648">Protein biosynthesis</keyword>
<evidence type="ECO:0000256" key="2">
    <source>
        <dbReference type="ARBA" id="ARBA00012261"/>
    </source>
</evidence>
<sequence length="312" mass="35267">MKSVTNRTILFMGTPYFAQVVLRSLINEGYKIIAVVTQPDKPVGRKHQLEQSPVKELARQSQLPVFQPLKIREDYQFIIDINPDLIITCAYGQIIPSVIISNYLCINIHASLLPELRGGAPMHRAIMNGRQQTGITLMKMAKKMDDGDIIIQESVDITLEDTVSSLQEKLIDCACRMLEKNLPLIVEDRIPSHPQDHSLATFGYNISKDDEFISFQRPYMTVYNHIRALISWPIGYGIIKDQKIKLHGVCYSDLPTDEPDGTLIGLVDNQIQIAVEHRIIGITQLQVEGRNIVSATDFMNGLGKQLINQRFK</sequence>
<feature type="domain" description="Formyl transferase N-terminal" evidence="5">
    <location>
        <begin position="9"/>
        <end position="175"/>
    </location>
</feature>